<dbReference type="CDD" id="cd00207">
    <property type="entry name" value="fer2"/>
    <property type="match status" value="1"/>
</dbReference>
<feature type="domain" description="FAD-binding PCMH-type" evidence="6">
    <location>
        <begin position="201"/>
        <end position="374"/>
    </location>
</feature>
<dbReference type="EMBL" id="JFKB01000003">
    <property type="protein sequence ID" value="OSQ49079.1"/>
    <property type="molecule type" value="Genomic_DNA"/>
</dbReference>
<dbReference type="InterPro" id="IPR002888">
    <property type="entry name" value="2Fe-2S-bd"/>
</dbReference>
<dbReference type="Gene3D" id="3.30.43.10">
    <property type="entry name" value="Uridine Diphospho-n-acetylenolpyruvylglucosamine Reductase, domain 2"/>
    <property type="match status" value="1"/>
</dbReference>
<dbReference type="PIRSF" id="PIRSF036557">
    <property type="entry name" value="XdhA_RC"/>
    <property type="match status" value="1"/>
</dbReference>
<dbReference type="Gene3D" id="1.10.150.120">
    <property type="entry name" value="[2Fe-2S]-binding domain"/>
    <property type="match status" value="1"/>
</dbReference>
<dbReference type="Pfam" id="PF01799">
    <property type="entry name" value="Fer2_2"/>
    <property type="match status" value="1"/>
</dbReference>
<sequence>MTIPVADLRNDIRFLFGNEEHSLRDIDPQMTVLNWLRLSARKTGTKEGCGEGDCGACTVVLGEPDGKGSMRYRTVNACIQFMPTLDGKQLLTVEHLKSDGGNLHPVQQAMVDTHGSQCGFCTPGFVMSLYQLWLDGGEDDRGAINDALAGNLCRCTGYGPIIEAARKAGGISAKDPVEQKRRVDISARLNAMVDDAPMLALETPVGRYFAPRSSDALADLLVAHPDATVLAGGTDVGLWVTKMLKRLDPIIYIGDVADLKSVREQGGVLTIGAGVTYSDAHDALGLIAADVGELVRRIGSRQIRNAGTVGGNIANGSPIGDTPPALIALGARIVLRMGNVRREVALEDFFVTYGKQDRARGEFVQSVIVPKPTAGTQFKAYKISKRFDQDITAVLAAFSIRVEDGKVTEFRAAFGGMAGTPMRAKQCEAAVIGQDWDEASLTLAQQALSRDFAPMSDMRASKEYRMLVAQNLLTKLYIETTVPEIATRLVGREAAYV</sequence>
<dbReference type="RefSeq" id="WP_085616746.1">
    <property type="nucleotide sequence ID" value="NZ_JFKB01000003.1"/>
</dbReference>
<keyword evidence="3" id="KW-0274">FAD</keyword>
<dbReference type="GO" id="GO:0005506">
    <property type="term" value="F:iron ion binding"/>
    <property type="evidence" value="ECO:0007669"/>
    <property type="project" value="InterPro"/>
</dbReference>
<keyword evidence="8" id="KW-1185">Reference proteome</keyword>
<dbReference type="Gene3D" id="3.30.465.10">
    <property type="match status" value="1"/>
</dbReference>
<dbReference type="SUPFAM" id="SSF56176">
    <property type="entry name" value="FAD-binding/transporter-associated domain-like"/>
    <property type="match status" value="1"/>
</dbReference>
<dbReference type="SUPFAM" id="SSF55447">
    <property type="entry name" value="CO dehydrogenase flavoprotein C-terminal domain-like"/>
    <property type="match status" value="1"/>
</dbReference>
<keyword evidence="5" id="KW-0408">Iron</keyword>
<dbReference type="Pfam" id="PF03450">
    <property type="entry name" value="CO_deh_flav_C"/>
    <property type="match status" value="1"/>
</dbReference>
<dbReference type="PANTHER" id="PTHR45444">
    <property type="entry name" value="XANTHINE DEHYDROGENASE"/>
    <property type="match status" value="1"/>
</dbReference>
<dbReference type="InterPro" id="IPR036683">
    <property type="entry name" value="CO_DH_flav_C_dom_sf"/>
</dbReference>
<dbReference type="SMART" id="SM01092">
    <property type="entry name" value="CO_deh_flav_C"/>
    <property type="match status" value="1"/>
</dbReference>
<dbReference type="InterPro" id="IPR014307">
    <property type="entry name" value="Xanthine_DH_ssu"/>
</dbReference>
<dbReference type="PROSITE" id="PS51387">
    <property type="entry name" value="FAD_PCMH"/>
    <property type="match status" value="1"/>
</dbReference>
<keyword evidence="2" id="KW-0479">Metal-binding</keyword>
<keyword evidence="1" id="KW-0285">Flavoprotein</keyword>
<dbReference type="GO" id="GO:0071949">
    <property type="term" value="F:FAD binding"/>
    <property type="evidence" value="ECO:0007669"/>
    <property type="project" value="InterPro"/>
</dbReference>
<dbReference type="Pfam" id="PF00941">
    <property type="entry name" value="FAD_binding_5"/>
    <property type="match status" value="1"/>
</dbReference>
<comment type="caution">
    <text evidence="7">The sequence shown here is derived from an EMBL/GenBank/DDBJ whole genome shotgun (WGS) entry which is preliminary data.</text>
</comment>
<dbReference type="InterPro" id="IPR016167">
    <property type="entry name" value="FAD-bd_PCMH_sub1"/>
</dbReference>
<dbReference type="AlphaFoldDB" id="A0A1Y2LDV8"/>
<dbReference type="GO" id="GO:0004854">
    <property type="term" value="F:xanthine dehydrogenase activity"/>
    <property type="evidence" value="ECO:0007669"/>
    <property type="project" value="InterPro"/>
</dbReference>
<dbReference type="InterPro" id="IPR016169">
    <property type="entry name" value="FAD-bd_PCMH_sub2"/>
</dbReference>
<dbReference type="Gene3D" id="3.30.390.50">
    <property type="entry name" value="CO dehydrogenase flavoprotein, C-terminal domain"/>
    <property type="match status" value="1"/>
</dbReference>
<accession>A0A1Y2LDV8</accession>
<evidence type="ECO:0000313" key="8">
    <source>
        <dbReference type="Proteomes" id="UP000193396"/>
    </source>
</evidence>
<evidence type="ECO:0000256" key="5">
    <source>
        <dbReference type="ARBA" id="ARBA00023004"/>
    </source>
</evidence>
<dbReference type="InterPro" id="IPR036010">
    <property type="entry name" value="2Fe-2S_ferredoxin-like_sf"/>
</dbReference>
<dbReference type="InterPro" id="IPR036884">
    <property type="entry name" value="2Fe-2S-bd_dom_sf"/>
</dbReference>
<dbReference type="STRING" id="1293890.TALK_05595"/>
<evidence type="ECO:0000256" key="2">
    <source>
        <dbReference type="ARBA" id="ARBA00022723"/>
    </source>
</evidence>
<dbReference type="PROSITE" id="PS00197">
    <property type="entry name" value="2FE2S_FER_1"/>
    <property type="match status" value="1"/>
</dbReference>
<proteinExistence type="predicted"/>
<evidence type="ECO:0000259" key="6">
    <source>
        <dbReference type="PROSITE" id="PS51387"/>
    </source>
</evidence>
<gene>
    <name evidence="7" type="ORF">TALK_05595</name>
</gene>
<organism evidence="7 8">
    <name type="scientific">Thalassospira alkalitolerans</name>
    <dbReference type="NCBI Taxonomy" id="1293890"/>
    <lineage>
        <taxon>Bacteria</taxon>
        <taxon>Pseudomonadati</taxon>
        <taxon>Pseudomonadota</taxon>
        <taxon>Alphaproteobacteria</taxon>
        <taxon>Rhodospirillales</taxon>
        <taxon>Thalassospiraceae</taxon>
        <taxon>Thalassospira</taxon>
    </lineage>
</organism>
<dbReference type="InterPro" id="IPR001041">
    <property type="entry name" value="2Fe-2S_ferredoxin-type"/>
</dbReference>
<evidence type="ECO:0000256" key="3">
    <source>
        <dbReference type="ARBA" id="ARBA00022827"/>
    </source>
</evidence>
<dbReference type="InterPro" id="IPR016208">
    <property type="entry name" value="Ald_Oxase/xanthine_DH-like"/>
</dbReference>
<dbReference type="NCBIfam" id="TIGR02963">
    <property type="entry name" value="xanthine_xdhA"/>
    <property type="match status" value="1"/>
</dbReference>
<dbReference type="InterPro" id="IPR006058">
    <property type="entry name" value="2Fe2S_fd_BS"/>
</dbReference>
<reference evidence="7 8" key="1">
    <citation type="submission" date="2014-03" db="EMBL/GenBank/DDBJ databases">
        <title>The draft genome sequence of Thalassospira alkalitolerans JCM 18968.</title>
        <authorList>
            <person name="Lai Q."/>
            <person name="Shao Z."/>
        </authorList>
    </citation>
    <scope>NUCLEOTIDE SEQUENCE [LARGE SCALE GENOMIC DNA]</scope>
    <source>
        <strain evidence="7 8">JCM 18968</strain>
    </source>
</reference>
<dbReference type="InterPro" id="IPR012675">
    <property type="entry name" value="Beta-grasp_dom_sf"/>
</dbReference>
<dbReference type="InterPro" id="IPR016166">
    <property type="entry name" value="FAD-bd_PCMH"/>
</dbReference>
<dbReference type="Gene3D" id="3.10.20.30">
    <property type="match status" value="1"/>
</dbReference>
<dbReference type="Proteomes" id="UP000193396">
    <property type="component" value="Unassembled WGS sequence"/>
</dbReference>
<dbReference type="SUPFAM" id="SSF54292">
    <property type="entry name" value="2Fe-2S ferredoxin-like"/>
    <property type="match status" value="1"/>
</dbReference>
<dbReference type="OrthoDB" id="9792018at2"/>
<dbReference type="InterPro" id="IPR012175">
    <property type="entry name" value="Xanth_DH_ssu_bac"/>
</dbReference>
<dbReference type="GO" id="GO:0051537">
    <property type="term" value="F:2 iron, 2 sulfur cluster binding"/>
    <property type="evidence" value="ECO:0007669"/>
    <property type="project" value="InterPro"/>
</dbReference>
<dbReference type="InterPro" id="IPR036318">
    <property type="entry name" value="FAD-bd_PCMH-like_sf"/>
</dbReference>
<name>A0A1Y2LDV8_9PROT</name>
<evidence type="ECO:0000256" key="1">
    <source>
        <dbReference type="ARBA" id="ARBA00022630"/>
    </source>
</evidence>
<dbReference type="InterPro" id="IPR002346">
    <property type="entry name" value="Mopterin_DH_FAD-bd"/>
</dbReference>
<evidence type="ECO:0000313" key="7">
    <source>
        <dbReference type="EMBL" id="OSQ49079.1"/>
    </source>
</evidence>
<dbReference type="Pfam" id="PF00111">
    <property type="entry name" value="Fer2"/>
    <property type="match status" value="1"/>
</dbReference>
<keyword evidence="4" id="KW-0560">Oxidoreductase</keyword>
<evidence type="ECO:0000256" key="4">
    <source>
        <dbReference type="ARBA" id="ARBA00023002"/>
    </source>
</evidence>
<dbReference type="SUPFAM" id="SSF47741">
    <property type="entry name" value="CO dehydrogenase ISP C-domain like"/>
    <property type="match status" value="1"/>
</dbReference>
<protein>
    <submittedName>
        <fullName evidence="7">FAD-binding molybdopterin dehydrogenase</fullName>
    </submittedName>
</protein>
<dbReference type="PANTHER" id="PTHR45444:SF3">
    <property type="entry name" value="XANTHINE DEHYDROGENASE"/>
    <property type="match status" value="1"/>
</dbReference>
<dbReference type="InterPro" id="IPR005107">
    <property type="entry name" value="CO_DH_flav_C"/>
</dbReference>